<organism evidence="3 4">
    <name type="scientific">[Torrubiella] hemipterigena</name>
    <dbReference type="NCBI Taxonomy" id="1531966"/>
    <lineage>
        <taxon>Eukaryota</taxon>
        <taxon>Fungi</taxon>
        <taxon>Dikarya</taxon>
        <taxon>Ascomycota</taxon>
        <taxon>Pezizomycotina</taxon>
        <taxon>Sordariomycetes</taxon>
        <taxon>Hypocreomycetidae</taxon>
        <taxon>Hypocreales</taxon>
        <taxon>Clavicipitaceae</taxon>
        <taxon>Clavicipitaceae incertae sedis</taxon>
        <taxon>'Torrubiella' clade</taxon>
    </lineage>
</organism>
<dbReference type="GO" id="GO:0070916">
    <property type="term" value="C:inositol phosphoceramide synthase complex"/>
    <property type="evidence" value="ECO:0007669"/>
    <property type="project" value="TreeGrafter"/>
</dbReference>
<dbReference type="GO" id="GO:0000139">
    <property type="term" value="C:Golgi membrane"/>
    <property type="evidence" value="ECO:0007669"/>
    <property type="project" value="TreeGrafter"/>
</dbReference>
<accession>A0A0A1TRR0</accession>
<keyword evidence="2" id="KW-1133">Transmembrane helix</keyword>
<sequence length="250" mass="27452">MSRLTRTCLRVPRPKSLFGLISLQTGTELISLALVFNKVTGFYGILAILTGFQLSALQLSTYIYSLAVLVALIFLLPHIRKQSPFEALALAWLYAADTVINAAYTIAFGISWYSVNSVSATPEADKVDAGARSNTLPRAFSAAEDTAMSIVFISFATLIRVYFTFVVMSFARQVIQRYLHLLVLDAHVLDDQNGPFALDLPDGQGRRGQIGRFMISICRRYWLAVSEGEEWSGNGHSRKASSSATLAGEV</sequence>
<evidence type="ECO:0000256" key="1">
    <source>
        <dbReference type="SAM" id="MobiDB-lite"/>
    </source>
</evidence>
<evidence type="ECO:0000313" key="3">
    <source>
        <dbReference type="EMBL" id="CEJ94860.1"/>
    </source>
</evidence>
<dbReference type="HOGENOM" id="CLU_047267_0_0_1"/>
<dbReference type="PANTHER" id="PTHR28077">
    <property type="entry name" value="INOSITOL PHOSPHORYLCERAMIDE SYNTHASE REGULATORY SUBUNIT KEI1"/>
    <property type="match status" value="1"/>
</dbReference>
<protein>
    <recommendedName>
        <fullName evidence="5">Inositol phoshorylceramide synthase regulatory subunit kei1</fullName>
    </recommendedName>
</protein>
<dbReference type="PANTHER" id="PTHR28077:SF1">
    <property type="entry name" value="INOSITOL PHOSPHORYLCERAMIDE SYNTHASE REGULATORY SUBUNIT KEI1"/>
    <property type="match status" value="1"/>
</dbReference>
<feature type="region of interest" description="Disordered" evidence="1">
    <location>
        <begin position="231"/>
        <end position="250"/>
    </location>
</feature>
<keyword evidence="2" id="KW-0812">Transmembrane</keyword>
<dbReference type="OrthoDB" id="9989112at2759"/>
<gene>
    <name evidence="3" type="ORF">VHEMI10367</name>
</gene>
<keyword evidence="4" id="KW-1185">Reference proteome</keyword>
<evidence type="ECO:0008006" key="5">
    <source>
        <dbReference type="Google" id="ProtNLM"/>
    </source>
</evidence>
<evidence type="ECO:0000313" key="4">
    <source>
        <dbReference type="Proteomes" id="UP000039046"/>
    </source>
</evidence>
<feature type="transmembrane region" description="Helical" evidence="2">
    <location>
        <begin position="147"/>
        <end position="171"/>
    </location>
</feature>
<feature type="transmembrane region" description="Helical" evidence="2">
    <location>
        <begin position="42"/>
        <end position="75"/>
    </location>
</feature>
<keyword evidence="2" id="KW-0472">Membrane</keyword>
<evidence type="ECO:0000256" key="2">
    <source>
        <dbReference type="SAM" id="Phobius"/>
    </source>
</evidence>
<reference evidence="3 4" key="1">
    <citation type="journal article" date="2015" name="Genome Announc.">
        <title>Draft Genome Sequence and Gene Annotation of the Entomopathogenic Fungus Verticillium hemipterigenum.</title>
        <authorList>
            <person name="Horn F."/>
            <person name="Habel A."/>
            <person name="Scharf D.H."/>
            <person name="Dworschak J."/>
            <person name="Brakhage A.A."/>
            <person name="Guthke R."/>
            <person name="Hertweck C."/>
            <person name="Linde J."/>
        </authorList>
    </citation>
    <scope>NUCLEOTIDE SEQUENCE [LARGE SCALE GENOMIC DNA]</scope>
</reference>
<dbReference type="InterPro" id="IPR013862">
    <property type="entry name" value="Kei1"/>
</dbReference>
<feature type="compositionally biased region" description="Polar residues" evidence="1">
    <location>
        <begin position="240"/>
        <end position="250"/>
    </location>
</feature>
<dbReference type="EMBL" id="CDHN01000007">
    <property type="protein sequence ID" value="CEJ94860.1"/>
    <property type="molecule type" value="Genomic_DNA"/>
</dbReference>
<dbReference type="AlphaFoldDB" id="A0A0A1TRR0"/>
<name>A0A0A1TRR0_9HYPO</name>
<dbReference type="Proteomes" id="UP000039046">
    <property type="component" value="Unassembled WGS sequence"/>
</dbReference>
<dbReference type="Pfam" id="PF08552">
    <property type="entry name" value="Kei1"/>
    <property type="match status" value="1"/>
</dbReference>
<dbReference type="GO" id="GO:0006673">
    <property type="term" value="P:inositol phosphoceramide metabolic process"/>
    <property type="evidence" value="ECO:0007669"/>
    <property type="project" value="InterPro"/>
</dbReference>
<dbReference type="GO" id="GO:0070917">
    <property type="term" value="F:inositol phosphoceramide synthase regulator activity"/>
    <property type="evidence" value="ECO:0007669"/>
    <property type="project" value="InterPro"/>
</dbReference>
<feature type="transmembrane region" description="Helical" evidence="2">
    <location>
        <begin position="87"/>
        <end position="113"/>
    </location>
</feature>
<proteinExistence type="predicted"/>
<dbReference type="STRING" id="1531966.A0A0A1TRR0"/>